<keyword evidence="8" id="KW-0472">Membrane</keyword>
<dbReference type="EMBL" id="BJNY01000028">
    <property type="protein sequence ID" value="GED07806.1"/>
    <property type="molecule type" value="Genomic_DNA"/>
</dbReference>
<keyword evidence="5 8" id="KW-0645">Protease</keyword>
<feature type="active site" evidence="7">
    <location>
        <position position="119"/>
    </location>
</feature>
<feature type="transmembrane region" description="Helical" evidence="8">
    <location>
        <begin position="20"/>
        <end position="42"/>
    </location>
</feature>
<organism evidence="10 11">
    <name type="scientific">Glutamicibacter uratoxydans</name>
    <name type="common">Arthrobacter uratoxydans</name>
    <dbReference type="NCBI Taxonomy" id="43667"/>
    <lineage>
        <taxon>Bacteria</taxon>
        <taxon>Bacillati</taxon>
        <taxon>Actinomycetota</taxon>
        <taxon>Actinomycetes</taxon>
        <taxon>Micrococcales</taxon>
        <taxon>Micrococcaceae</taxon>
        <taxon>Glutamicibacter</taxon>
    </lineage>
</organism>
<sequence length="218" mass="23718">MNQIARSEAATDKRRAFYWVWRFVVLAVVCALISVIVIRAFFVDVFNIKSDSMQSTLNPGQVISVDRRAYDSAAGVTPRRGDVIVFDGRGSFLPYSSSTSIDDLLGMLNFAGGSHTYVKRVIGVGGDTVECCSSGGELKINGQPTSEQYIYAGDTPSDIEFSVEIPENRLWVMGDHRSVSQDSRSLLGASGGGMINVDRVAGKATNIIWPLDQRAVIK</sequence>
<comment type="similarity">
    <text evidence="3 8">Belongs to the peptidase S26 family.</text>
</comment>
<dbReference type="InterPro" id="IPR000223">
    <property type="entry name" value="Pept_S26A_signal_pept_1"/>
</dbReference>
<evidence type="ECO:0000256" key="7">
    <source>
        <dbReference type="PIRSR" id="PIRSR600223-1"/>
    </source>
</evidence>
<dbReference type="InterPro" id="IPR019756">
    <property type="entry name" value="Pept_S26A_signal_pept_1_Ser-AS"/>
</dbReference>
<dbReference type="Proteomes" id="UP000316612">
    <property type="component" value="Unassembled WGS sequence"/>
</dbReference>
<dbReference type="PROSITE" id="PS00501">
    <property type="entry name" value="SPASE_I_1"/>
    <property type="match status" value="1"/>
</dbReference>
<dbReference type="GO" id="GO:0004252">
    <property type="term" value="F:serine-type endopeptidase activity"/>
    <property type="evidence" value="ECO:0007669"/>
    <property type="project" value="InterPro"/>
</dbReference>
<dbReference type="PANTHER" id="PTHR43390:SF1">
    <property type="entry name" value="CHLOROPLAST PROCESSING PEPTIDASE"/>
    <property type="match status" value="1"/>
</dbReference>
<comment type="catalytic activity">
    <reaction evidence="1 8">
        <text>Cleavage of hydrophobic, N-terminal signal or leader sequences from secreted and periplasmic proteins.</text>
        <dbReference type="EC" id="3.4.21.89"/>
    </reaction>
</comment>
<evidence type="ECO:0000313" key="11">
    <source>
        <dbReference type="Proteomes" id="UP000316612"/>
    </source>
</evidence>
<accession>A0A4Y4DSB4</accession>
<evidence type="ECO:0000259" key="9">
    <source>
        <dbReference type="Pfam" id="PF10502"/>
    </source>
</evidence>
<feature type="active site" evidence="7">
    <location>
        <position position="52"/>
    </location>
</feature>
<gene>
    <name evidence="10" type="ORF">AUR04nite_33380</name>
</gene>
<evidence type="ECO:0000256" key="4">
    <source>
        <dbReference type="ARBA" id="ARBA00013208"/>
    </source>
</evidence>
<dbReference type="GO" id="GO:0005886">
    <property type="term" value="C:plasma membrane"/>
    <property type="evidence" value="ECO:0007669"/>
    <property type="project" value="UniProtKB-SubCell"/>
</dbReference>
<comment type="subcellular location">
    <subcellularLocation>
        <location evidence="2">Cell membrane</location>
        <topology evidence="2">Single-pass type II membrane protein</topology>
    </subcellularLocation>
    <subcellularLocation>
        <location evidence="8">Membrane</location>
        <topology evidence="8">Single-pass type II membrane protein</topology>
    </subcellularLocation>
</comment>
<dbReference type="PROSITE" id="PS00761">
    <property type="entry name" value="SPASE_I_3"/>
    <property type="match status" value="1"/>
</dbReference>
<dbReference type="OrthoDB" id="9815782at2"/>
<dbReference type="Pfam" id="PF10502">
    <property type="entry name" value="Peptidase_S26"/>
    <property type="match status" value="1"/>
</dbReference>
<keyword evidence="8" id="KW-0812">Transmembrane</keyword>
<feature type="domain" description="Peptidase S26" evidence="9">
    <location>
        <begin position="24"/>
        <end position="209"/>
    </location>
</feature>
<evidence type="ECO:0000256" key="1">
    <source>
        <dbReference type="ARBA" id="ARBA00000677"/>
    </source>
</evidence>
<dbReference type="CDD" id="cd06530">
    <property type="entry name" value="S26_SPase_I"/>
    <property type="match status" value="1"/>
</dbReference>
<proteinExistence type="inferred from homology"/>
<dbReference type="NCBIfam" id="TIGR02227">
    <property type="entry name" value="sigpep_I_bact"/>
    <property type="match status" value="1"/>
</dbReference>
<dbReference type="PRINTS" id="PR00727">
    <property type="entry name" value="LEADERPTASE"/>
</dbReference>
<evidence type="ECO:0000256" key="5">
    <source>
        <dbReference type="ARBA" id="ARBA00022670"/>
    </source>
</evidence>
<dbReference type="AlphaFoldDB" id="A0A4Y4DSB4"/>
<keyword evidence="8" id="KW-1133">Transmembrane helix</keyword>
<name>A0A4Y4DSB4_GLUUR</name>
<evidence type="ECO:0000256" key="3">
    <source>
        <dbReference type="ARBA" id="ARBA00009370"/>
    </source>
</evidence>
<evidence type="ECO:0000256" key="6">
    <source>
        <dbReference type="ARBA" id="ARBA00022801"/>
    </source>
</evidence>
<dbReference type="InterPro" id="IPR019533">
    <property type="entry name" value="Peptidase_S26"/>
</dbReference>
<keyword evidence="11" id="KW-1185">Reference proteome</keyword>
<evidence type="ECO:0000313" key="10">
    <source>
        <dbReference type="EMBL" id="GED07806.1"/>
    </source>
</evidence>
<dbReference type="RefSeq" id="WP_141367281.1">
    <property type="nucleotide sequence ID" value="NZ_BAAAJL010000007.1"/>
</dbReference>
<dbReference type="GO" id="GO:0009003">
    <property type="term" value="F:signal peptidase activity"/>
    <property type="evidence" value="ECO:0007669"/>
    <property type="project" value="UniProtKB-EC"/>
</dbReference>
<keyword evidence="6 8" id="KW-0378">Hydrolase</keyword>
<reference evidence="10 11" key="1">
    <citation type="submission" date="2019-06" db="EMBL/GenBank/DDBJ databases">
        <title>Whole genome shotgun sequence of Glutamicibacter uratoxydans NBRC 15515.</title>
        <authorList>
            <person name="Hosoyama A."/>
            <person name="Uohara A."/>
            <person name="Ohji S."/>
            <person name="Ichikawa N."/>
        </authorList>
    </citation>
    <scope>NUCLEOTIDE SEQUENCE [LARGE SCALE GENOMIC DNA]</scope>
    <source>
        <strain evidence="10 11">NBRC 15515</strain>
    </source>
</reference>
<evidence type="ECO:0000256" key="8">
    <source>
        <dbReference type="RuleBase" id="RU362042"/>
    </source>
</evidence>
<protein>
    <recommendedName>
        <fullName evidence="4 8">Signal peptidase I</fullName>
        <ecNumber evidence="4 8">3.4.21.89</ecNumber>
    </recommendedName>
</protein>
<dbReference type="GO" id="GO:0006465">
    <property type="term" value="P:signal peptide processing"/>
    <property type="evidence" value="ECO:0007669"/>
    <property type="project" value="InterPro"/>
</dbReference>
<dbReference type="PANTHER" id="PTHR43390">
    <property type="entry name" value="SIGNAL PEPTIDASE I"/>
    <property type="match status" value="1"/>
</dbReference>
<dbReference type="InterPro" id="IPR019758">
    <property type="entry name" value="Pept_S26A_signal_pept_1_CS"/>
</dbReference>
<dbReference type="EC" id="3.4.21.89" evidence="4 8"/>
<comment type="caution">
    <text evidence="10">The sequence shown here is derived from an EMBL/GenBank/DDBJ whole genome shotgun (WGS) entry which is preliminary data.</text>
</comment>
<dbReference type="Gene3D" id="2.10.109.10">
    <property type="entry name" value="Umud Fragment, subunit A"/>
    <property type="match status" value="1"/>
</dbReference>
<dbReference type="SUPFAM" id="SSF51306">
    <property type="entry name" value="LexA/Signal peptidase"/>
    <property type="match status" value="1"/>
</dbReference>
<evidence type="ECO:0000256" key="2">
    <source>
        <dbReference type="ARBA" id="ARBA00004401"/>
    </source>
</evidence>
<dbReference type="InterPro" id="IPR036286">
    <property type="entry name" value="LexA/Signal_pep-like_sf"/>
</dbReference>